<evidence type="ECO:0000313" key="1">
    <source>
        <dbReference type="EMBL" id="MFC4622904.1"/>
    </source>
</evidence>
<dbReference type="PANTHER" id="PTHR41247">
    <property type="entry name" value="HTH-TYPE TRANSCRIPTIONAL REPRESSOR YCNK"/>
    <property type="match status" value="1"/>
</dbReference>
<keyword evidence="2" id="KW-1185">Reference proteome</keyword>
<comment type="caution">
    <text evidence="1">The sequence shown here is derived from an EMBL/GenBank/DDBJ whole genome shotgun (WGS) entry which is preliminary data.</text>
</comment>
<reference evidence="2" key="1">
    <citation type="journal article" date="2019" name="Int. J. Syst. Evol. Microbiol.">
        <title>The Global Catalogue of Microorganisms (GCM) 10K type strain sequencing project: providing services to taxonomists for standard genome sequencing and annotation.</title>
        <authorList>
            <consortium name="The Broad Institute Genomics Platform"/>
            <consortium name="The Broad Institute Genome Sequencing Center for Infectious Disease"/>
            <person name="Wu L."/>
            <person name="Ma J."/>
        </authorList>
    </citation>
    <scope>NUCLEOTIDE SEQUENCE [LARGE SCALE GENOMIC DNA]</scope>
    <source>
        <strain evidence="2">JCM 11650</strain>
    </source>
</reference>
<organism evidence="1 2">
    <name type="scientific">Comamonas nitrativorans</name>
    <dbReference type="NCBI Taxonomy" id="108437"/>
    <lineage>
        <taxon>Bacteria</taxon>
        <taxon>Pseudomonadati</taxon>
        <taxon>Pseudomonadota</taxon>
        <taxon>Betaproteobacteria</taxon>
        <taxon>Burkholderiales</taxon>
        <taxon>Comamonadaceae</taxon>
        <taxon>Comamonas</taxon>
    </lineage>
</organism>
<dbReference type="Proteomes" id="UP001595967">
    <property type="component" value="Unassembled WGS sequence"/>
</dbReference>
<dbReference type="SUPFAM" id="SSF160387">
    <property type="entry name" value="NosL/MerB-like"/>
    <property type="match status" value="1"/>
</dbReference>
<dbReference type="RefSeq" id="WP_377726568.1">
    <property type="nucleotide sequence ID" value="NZ_JBHSEW010000010.1"/>
</dbReference>
<dbReference type="PANTHER" id="PTHR41247:SF1">
    <property type="entry name" value="HTH-TYPE TRANSCRIPTIONAL REPRESSOR YCNK"/>
    <property type="match status" value="1"/>
</dbReference>
<proteinExistence type="predicted"/>
<name>A0ABV9GXI0_9BURK</name>
<sequence>MTDPRPVPDGARCPVCGMYPGRFAEWAAQAIFNDGYVHFFDSPLSLFTFLDDVERFSPGRTARDIAVCYVTDSAQIAPPAWVAAADAFYVHGSNALGPMRSGNLPAFAEQAAAQAFIQRRGGVVLSFAQVDAVVLRQLVVPGGHQHSAHVAASG</sequence>
<accession>A0ABV9GXI0</accession>
<gene>
    <name evidence="1" type="ORF">ACFO3A_11845</name>
</gene>
<dbReference type="EMBL" id="JBHSEW010000010">
    <property type="protein sequence ID" value="MFC4622904.1"/>
    <property type="molecule type" value="Genomic_DNA"/>
</dbReference>
<protein>
    <submittedName>
        <fullName evidence="1">Nitrous oxide reductase accessory protein NosL</fullName>
    </submittedName>
</protein>
<evidence type="ECO:0000313" key="2">
    <source>
        <dbReference type="Proteomes" id="UP001595967"/>
    </source>
</evidence>
<dbReference type="Gene3D" id="3.30.70.2050">
    <property type="match status" value="1"/>
</dbReference>
<dbReference type="InterPro" id="IPR008719">
    <property type="entry name" value="N2O_reductase_NosL"/>
</dbReference>
<dbReference type="Pfam" id="PF05573">
    <property type="entry name" value="NosL"/>
    <property type="match status" value="1"/>
</dbReference>